<dbReference type="AlphaFoldDB" id="A0A1M6WVM0"/>
<evidence type="ECO:0000259" key="2">
    <source>
        <dbReference type="Pfam" id="PF15526"/>
    </source>
</evidence>
<dbReference type="Pfam" id="PF15526">
    <property type="entry name" value="Ntox21"/>
    <property type="match status" value="1"/>
</dbReference>
<reference evidence="3 4" key="1">
    <citation type="submission" date="2016-11" db="EMBL/GenBank/DDBJ databases">
        <authorList>
            <person name="Jaros S."/>
            <person name="Januszkiewicz K."/>
            <person name="Wedrychowicz H."/>
        </authorList>
    </citation>
    <scope>NUCLEOTIDE SEQUENCE [LARGE SCALE GENOMIC DNA]</scope>
    <source>
        <strain evidence="3 4">HD4</strain>
    </source>
</reference>
<protein>
    <submittedName>
        <fullName evidence="3">Novel toxin 21</fullName>
    </submittedName>
</protein>
<evidence type="ECO:0000313" key="4">
    <source>
        <dbReference type="Proteomes" id="UP000184263"/>
    </source>
</evidence>
<accession>A0A1M6WVM0</accession>
<feature type="region of interest" description="Disordered" evidence="1">
    <location>
        <begin position="27"/>
        <end position="76"/>
    </location>
</feature>
<evidence type="ECO:0000313" key="3">
    <source>
        <dbReference type="EMBL" id="SHK97830.1"/>
    </source>
</evidence>
<dbReference type="Proteomes" id="UP000184263">
    <property type="component" value="Unassembled WGS sequence"/>
</dbReference>
<evidence type="ECO:0000256" key="1">
    <source>
        <dbReference type="SAM" id="MobiDB-lite"/>
    </source>
</evidence>
<sequence length="143" mass="16155">MTEQSELMCMHGGVITFCNPPADVQAKMKEQEAYSDEGMDEDSQSLKQPSNSVNENSMKKGALNDKRSGSSKDYDKAAKELGYERIGERSHGQPIYKKGHNFITPDVNRHNGGFWKMAKSVDALKNRTSRKETYDKYLNRIGD</sequence>
<dbReference type="Gene3D" id="3.10.380.20">
    <property type="entry name" value="Novel toxin 21 (CdiA), C-terminal domain"/>
    <property type="match status" value="1"/>
</dbReference>
<feature type="compositionally biased region" description="Acidic residues" evidence="1">
    <location>
        <begin position="33"/>
        <end position="43"/>
    </location>
</feature>
<feature type="compositionally biased region" description="Basic and acidic residues" evidence="1">
    <location>
        <begin position="62"/>
        <end position="76"/>
    </location>
</feature>
<name>A0A1M6WVM0_SELRU</name>
<dbReference type="InterPro" id="IPR028190">
    <property type="entry name" value="Ntox21"/>
</dbReference>
<dbReference type="OrthoDB" id="1665562at2"/>
<proteinExistence type="predicted"/>
<feature type="compositionally biased region" description="Polar residues" evidence="1">
    <location>
        <begin position="45"/>
        <end position="56"/>
    </location>
</feature>
<dbReference type="CDD" id="cd20685">
    <property type="entry name" value="CdiA-CT_Ecl_RNase-like"/>
    <property type="match status" value="1"/>
</dbReference>
<gene>
    <name evidence="3" type="ORF">SAMN05216582_12849</name>
</gene>
<feature type="domain" description="Novel toxin 21" evidence="2">
    <location>
        <begin position="77"/>
        <end position="143"/>
    </location>
</feature>
<dbReference type="EMBL" id="FRBC01000028">
    <property type="protein sequence ID" value="SHK97830.1"/>
    <property type="molecule type" value="Genomic_DNA"/>
</dbReference>
<organism evidence="3 4">
    <name type="scientific">Selenomonas ruminantium</name>
    <dbReference type="NCBI Taxonomy" id="971"/>
    <lineage>
        <taxon>Bacteria</taxon>
        <taxon>Bacillati</taxon>
        <taxon>Bacillota</taxon>
        <taxon>Negativicutes</taxon>
        <taxon>Selenomonadales</taxon>
        <taxon>Selenomonadaceae</taxon>
        <taxon>Selenomonas</taxon>
    </lineage>
</organism>
<dbReference type="InterPro" id="IPR038181">
    <property type="entry name" value="Ntox21_sf"/>
</dbReference>
<dbReference type="RefSeq" id="WP_073091979.1">
    <property type="nucleotide sequence ID" value="NZ_FRBC01000028.1"/>
</dbReference>